<proteinExistence type="predicted"/>
<dbReference type="InterPro" id="IPR010380">
    <property type="entry name" value="DUF975"/>
</dbReference>
<dbReference type="PANTHER" id="PTHR40076:SF1">
    <property type="entry name" value="MEMBRANE PROTEIN"/>
    <property type="match status" value="1"/>
</dbReference>
<evidence type="ECO:0000313" key="3">
    <source>
        <dbReference type="Proteomes" id="UP001223079"/>
    </source>
</evidence>
<dbReference type="PANTHER" id="PTHR40076">
    <property type="entry name" value="MEMBRANE PROTEIN-RELATED"/>
    <property type="match status" value="1"/>
</dbReference>
<keyword evidence="3" id="KW-1185">Reference proteome</keyword>
<keyword evidence="1" id="KW-0812">Transmembrane</keyword>
<evidence type="ECO:0000256" key="1">
    <source>
        <dbReference type="SAM" id="Phobius"/>
    </source>
</evidence>
<dbReference type="Proteomes" id="UP001223079">
    <property type="component" value="Unassembled WGS sequence"/>
</dbReference>
<dbReference type="RefSeq" id="WP_307121850.1">
    <property type="nucleotide sequence ID" value="NZ_JAUSTM010000010.1"/>
</dbReference>
<accession>A0ABT9YRN9</accession>
<feature type="transmembrane region" description="Helical" evidence="1">
    <location>
        <begin position="174"/>
        <end position="194"/>
    </location>
</feature>
<name>A0ABT9YRN9_9STRE</name>
<feature type="transmembrane region" description="Helical" evidence="1">
    <location>
        <begin position="236"/>
        <end position="262"/>
    </location>
</feature>
<dbReference type="EMBL" id="JAUSTM010000010">
    <property type="protein sequence ID" value="MDQ0222659.1"/>
    <property type="molecule type" value="Genomic_DNA"/>
</dbReference>
<gene>
    <name evidence="2" type="ORF">J2S23_001216</name>
</gene>
<sequence length="283" mass="32009">MENYDIREEARQVLANLKGKYLLFLIPIVMQIFSTMNTIRVQWNTLGEEGMSNPALTNTTALSANAPNLVWEFSGDIFNSAISILMSFITLGILWTMLETIRGLRSEVTFKDSLRAFSSDHFGKVFATLFMKGLFLFLWSLPLLIGAVTVIVSAGFLLLDYLQEITLTIDPNTVGLIFLAGALVSVLGLIPLIIKSYSYAMTEYILHDEIKNGTYTSARSCITASRHMMNGYKFQLFLLQFSFIGWWLLVAVTFGLAAIYVIPYYNTTQTVFYNRLTKYLQTH</sequence>
<comment type="caution">
    <text evidence="2">The sequence shown here is derived from an EMBL/GenBank/DDBJ whole genome shotgun (WGS) entry which is preliminary data.</text>
</comment>
<evidence type="ECO:0000313" key="2">
    <source>
        <dbReference type="EMBL" id="MDQ0222659.1"/>
    </source>
</evidence>
<feature type="transmembrane region" description="Helical" evidence="1">
    <location>
        <begin position="134"/>
        <end position="159"/>
    </location>
</feature>
<keyword evidence="1" id="KW-1133">Transmembrane helix</keyword>
<protein>
    <submittedName>
        <fullName evidence="2">Membrane protein</fullName>
    </submittedName>
</protein>
<organism evidence="2 3">
    <name type="scientific">Streptococcus moroccensis</name>
    <dbReference type="NCBI Taxonomy" id="1451356"/>
    <lineage>
        <taxon>Bacteria</taxon>
        <taxon>Bacillati</taxon>
        <taxon>Bacillota</taxon>
        <taxon>Bacilli</taxon>
        <taxon>Lactobacillales</taxon>
        <taxon>Streptococcaceae</taxon>
        <taxon>Streptococcus</taxon>
    </lineage>
</organism>
<reference evidence="2 3" key="1">
    <citation type="submission" date="2023-07" db="EMBL/GenBank/DDBJ databases">
        <title>Genomic Encyclopedia of Type Strains, Phase IV (KMG-IV): sequencing the most valuable type-strain genomes for metagenomic binning, comparative biology and taxonomic classification.</title>
        <authorList>
            <person name="Goeker M."/>
        </authorList>
    </citation>
    <scope>NUCLEOTIDE SEQUENCE [LARGE SCALE GENOMIC DNA]</scope>
    <source>
        <strain evidence="2 3">DSM 105143</strain>
    </source>
</reference>
<keyword evidence="1" id="KW-0472">Membrane</keyword>
<dbReference type="Pfam" id="PF06161">
    <property type="entry name" value="DUF975"/>
    <property type="match status" value="1"/>
</dbReference>
<feature type="transmembrane region" description="Helical" evidence="1">
    <location>
        <begin position="21"/>
        <end position="43"/>
    </location>
</feature>
<feature type="transmembrane region" description="Helical" evidence="1">
    <location>
        <begin position="77"/>
        <end position="98"/>
    </location>
</feature>